<dbReference type="Pfam" id="PF01396">
    <property type="entry name" value="Zn_ribbon_Top1"/>
    <property type="match status" value="1"/>
</dbReference>
<evidence type="ECO:0000313" key="2">
    <source>
        <dbReference type="EMBL" id="STS85625.1"/>
    </source>
</evidence>
<proteinExistence type="predicted"/>
<accession>A0A377U0V7</accession>
<evidence type="ECO:0000259" key="1">
    <source>
        <dbReference type="Pfam" id="PF01396"/>
    </source>
</evidence>
<reference evidence="2 3" key="1">
    <citation type="submission" date="2018-06" db="EMBL/GenBank/DDBJ databases">
        <authorList>
            <consortium name="Pathogen Informatics"/>
            <person name="Doyle S."/>
        </authorList>
    </citation>
    <scope>NUCLEOTIDE SEQUENCE [LARGE SCALE GENOMIC DNA]</scope>
    <source>
        <strain evidence="2 3">NCTC9140</strain>
    </source>
</reference>
<keyword evidence="2" id="KW-0413">Isomerase</keyword>
<dbReference type="InterPro" id="IPR013498">
    <property type="entry name" value="Topo_IA_Znf"/>
</dbReference>
<dbReference type="GO" id="GO:0005694">
    <property type="term" value="C:chromosome"/>
    <property type="evidence" value="ECO:0007669"/>
    <property type="project" value="InterPro"/>
</dbReference>
<dbReference type="GO" id="GO:0006265">
    <property type="term" value="P:DNA topological change"/>
    <property type="evidence" value="ECO:0007669"/>
    <property type="project" value="InterPro"/>
</dbReference>
<dbReference type="EMBL" id="UGKQ01000007">
    <property type="protein sequence ID" value="STS85625.1"/>
    <property type="molecule type" value="Genomic_DNA"/>
</dbReference>
<dbReference type="GO" id="GO:0003916">
    <property type="term" value="F:DNA topoisomerase activity"/>
    <property type="evidence" value="ECO:0007669"/>
    <property type="project" value="InterPro"/>
</dbReference>
<dbReference type="AlphaFoldDB" id="A0A377U0V7"/>
<dbReference type="Proteomes" id="UP000254938">
    <property type="component" value="Unassembled WGS sequence"/>
</dbReference>
<protein>
    <submittedName>
        <fullName evidence="2">DNA topoisomerase type IA zn finger domain-containing protein</fullName>
    </submittedName>
</protein>
<dbReference type="GO" id="GO:0003677">
    <property type="term" value="F:DNA binding"/>
    <property type="evidence" value="ECO:0007669"/>
    <property type="project" value="InterPro"/>
</dbReference>
<name>A0A377U0V7_KLEPN</name>
<evidence type="ECO:0000313" key="3">
    <source>
        <dbReference type="Proteomes" id="UP000254938"/>
    </source>
</evidence>
<sequence>MTKSALFSVRKNEPCPQCGAELVIRSGKHGPFLGCSHYPDCDYIRPLKKPGGRAYR</sequence>
<dbReference type="Gene3D" id="3.30.65.10">
    <property type="entry name" value="Bacterial Topoisomerase I, domain 1"/>
    <property type="match status" value="1"/>
</dbReference>
<dbReference type="FunFam" id="3.30.65.10:FF:000005">
    <property type="entry name" value="Predicted DNA topoisomerase"/>
    <property type="match status" value="1"/>
</dbReference>
<gene>
    <name evidence="2" type="ORF">NCTC9140_07467</name>
</gene>
<organism evidence="2 3">
    <name type="scientific">Klebsiella pneumoniae</name>
    <dbReference type="NCBI Taxonomy" id="573"/>
    <lineage>
        <taxon>Bacteria</taxon>
        <taxon>Pseudomonadati</taxon>
        <taxon>Pseudomonadota</taxon>
        <taxon>Gammaproteobacteria</taxon>
        <taxon>Enterobacterales</taxon>
        <taxon>Enterobacteriaceae</taxon>
        <taxon>Klebsiella/Raoultella group</taxon>
        <taxon>Klebsiella</taxon>
        <taxon>Klebsiella pneumoniae complex</taxon>
    </lineage>
</organism>
<dbReference type="SUPFAM" id="SSF57783">
    <property type="entry name" value="Zinc beta-ribbon"/>
    <property type="match status" value="1"/>
</dbReference>
<feature type="domain" description="DNA topoisomerase type IA zn finger" evidence="1">
    <location>
        <begin position="13"/>
        <end position="49"/>
    </location>
</feature>